<feature type="binding site" evidence="8">
    <location>
        <position position="98"/>
    </location>
    <ligand>
        <name>Zn(2+)</name>
        <dbReference type="ChEBI" id="CHEBI:29105"/>
        <note>catalytic</note>
    </ligand>
</feature>
<dbReference type="GO" id="GO:0046513">
    <property type="term" value="P:ceramide biosynthetic process"/>
    <property type="evidence" value="ECO:0007669"/>
    <property type="project" value="TreeGrafter"/>
</dbReference>
<evidence type="ECO:0000256" key="7">
    <source>
        <dbReference type="PIRSR" id="PIRSR608901-1"/>
    </source>
</evidence>
<evidence type="ECO:0000256" key="6">
    <source>
        <dbReference type="ARBA" id="ARBA00023136"/>
    </source>
</evidence>
<keyword evidence="6 9" id="KW-0472">Membrane</keyword>
<evidence type="ECO:0000256" key="8">
    <source>
        <dbReference type="PIRSR" id="PIRSR608901-2"/>
    </source>
</evidence>
<evidence type="ECO:0000256" key="9">
    <source>
        <dbReference type="SAM" id="Phobius"/>
    </source>
</evidence>
<keyword evidence="11" id="KW-1185">Reference proteome</keyword>
<evidence type="ECO:0000313" key="11">
    <source>
        <dbReference type="Proteomes" id="UP000672032"/>
    </source>
</evidence>
<keyword evidence="5 9" id="KW-1133">Transmembrane helix</keyword>
<accession>A0A8A3P9R0</accession>
<name>A0A8A3P9R0_9HELO</name>
<feature type="transmembrane region" description="Helical" evidence="9">
    <location>
        <begin position="77"/>
        <end position="97"/>
    </location>
</feature>
<dbReference type="GO" id="GO:0046872">
    <property type="term" value="F:metal ion binding"/>
    <property type="evidence" value="ECO:0007669"/>
    <property type="project" value="UniProtKB-KW"/>
</dbReference>
<feature type="transmembrane region" description="Helical" evidence="9">
    <location>
        <begin position="103"/>
        <end position="124"/>
    </location>
</feature>
<organism evidence="10 11">
    <name type="scientific">Monilinia vaccinii-corymbosi</name>
    <dbReference type="NCBI Taxonomy" id="61207"/>
    <lineage>
        <taxon>Eukaryota</taxon>
        <taxon>Fungi</taxon>
        <taxon>Dikarya</taxon>
        <taxon>Ascomycota</taxon>
        <taxon>Pezizomycotina</taxon>
        <taxon>Leotiomycetes</taxon>
        <taxon>Helotiales</taxon>
        <taxon>Sclerotiniaceae</taxon>
        <taxon>Monilinia</taxon>
    </lineage>
</organism>
<feature type="binding site" evidence="7">
    <location>
        <position position="50"/>
    </location>
    <ligand>
        <name>Ca(2+)</name>
        <dbReference type="ChEBI" id="CHEBI:29108"/>
    </ligand>
</feature>
<reference evidence="10" key="1">
    <citation type="submission" date="2020-10" db="EMBL/GenBank/DDBJ databases">
        <title>Genome Sequence of Monilinia vaccinii-corymbosi Sheds Light on Mummy Berry Disease Infection of Blueberry and Mating Type.</title>
        <authorList>
            <person name="Yow A.G."/>
            <person name="Zhang Y."/>
            <person name="Bansal K."/>
            <person name="Eacker S.M."/>
            <person name="Sullivan S."/>
            <person name="Liachko I."/>
            <person name="Cubeta M.A."/>
            <person name="Rollins J.A."/>
            <person name="Ashrafi H."/>
        </authorList>
    </citation>
    <scope>NUCLEOTIDE SEQUENCE</scope>
    <source>
        <strain evidence="10">RL-1</strain>
    </source>
</reference>
<dbReference type="GO" id="GO:0005789">
    <property type="term" value="C:endoplasmic reticulum membrane"/>
    <property type="evidence" value="ECO:0007669"/>
    <property type="project" value="TreeGrafter"/>
</dbReference>
<dbReference type="InterPro" id="IPR008901">
    <property type="entry name" value="ACER"/>
</dbReference>
<comment type="subcellular location">
    <subcellularLocation>
        <location evidence="1">Membrane</location>
        <topology evidence="1">Multi-pass membrane protein</topology>
    </subcellularLocation>
</comment>
<keyword evidence="8" id="KW-0862">Zinc</keyword>
<comment type="cofactor">
    <cofactor evidence="8">
        <name>Zn(2+)</name>
        <dbReference type="ChEBI" id="CHEBI:29105"/>
    </cofactor>
</comment>
<dbReference type="Pfam" id="PF05875">
    <property type="entry name" value="Ceramidase"/>
    <property type="match status" value="1"/>
</dbReference>
<protein>
    <recommendedName>
        <fullName evidence="12">Alkaline ceramidase 3</fullName>
    </recommendedName>
</protein>
<dbReference type="GO" id="GO:0046514">
    <property type="term" value="P:ceramide catabolic process"/>
    <property type="evidence" value="ECO:0007669"/>
    <property type="project" value="TreeGrafter"/>
</dbReference>
<keyword evidence="3 9" id="KW-0812">Transmembrane</keyword>
<proteinExistence type="inferred from homology"/>
<evidence type="ECO:0000256" key="4">
    <source>
        <dbReference type="ARBA" id="ARBA00022801"/>
    </source>
</evidence>
<dbReference type="EMBL" id="CP063406">
    <property type="protein sequence ID" value="QSZ31179.1"/>
    <property type="molecule type" value="Genomic_DNA"/>
</dbReference>
<feature type="binding site" evidence="7">
    <location>
        <position position="24"/>
    </location>
    <ligand>
        <name>Ca(2+)</name>
        <dbReference type="ChEBI" id="CHEBI:29108"/>
    </ligand>
</feature>
<evidence type="ECO:0000313" key="10">
    <source>
        <dbReference type="EMBL" id="QSZ31179.1"/>
    </source>
</evidence>
<feature type="transmembrane region" description="Helical" evidence="9">
    <location>
        <begin position="42"/>
        <end position="65"/>
    </location>
</feature>
<evidence type="ECO:0000256" key="2">
    <source>
        <dbReference type="ARBA" id="ARBA00009780"/>
    </source>
</evidence>
<evidence type="ECO:0008006" key="12">
    <source>
        <dbReference type="Google" id="ProtNLM"/>
    </source>
</evidence>
<dbReference type="GO" id="GO:0016811">
    <property type="term" value="F:hydrolase activity, acting on carbon-nitrogen (but not peptide) bonds, in linear amides"/>
    <property type="evidence" value="ECO:0007669"/>
    <property type="project" value="InterPro"/>
</dbReference>
<gene>
    <name evidence="10" type="ORF">DSL72_000742</name>
</gene>
<feature type="transmembrane region" description="Helical" evidence="9">
    <location>
        <begin position="136"/>
        <end position="154"/>
    </location>
</feature>
<feature type="binding site" evidence="8">
    <location>
        <position position="260"/>
    </location>
    <ligand>
        <name>Zn(2+)</name>
        <dbReference type="ChEBI" id="CHEBI:29105"/>
        <note>catalytic</note>
    </ligand>
</feature>
<keyword evidence="7" id="KW-0479">Metal-binding</keyword>
<keyword evidence="7" id="KW-0106">Calcium</keyword>
<comment type="similarity">
    <text evidence="2">Belongs to the alkaline ceramidase family.</text>
</comment>
<sequence>MLPSTPYPPAGTGYWGPVTSTINWCEEARAPLSYASQSSFDYYATIYSAEIVNTVTNLMFVFLAWKGIDSCIRYGHDGVFLVGFISYLVIGVGSMLFHSTLIYPMQLIDELAMIYMMCILVYAVFSHRKSPRARTLIALSVLGVAVFITLYYHYLQDPVFHQNMFALLTTVVVFRSMWIMESLLNPSRRQKGSTIDAAEQKRRDRRDAAILEKMWRMNYVGLGYVATAFGIWNLDNIYCGTIRRWRREMGLPWGILLEGHAWW</sequence>
<dbReference type="Proteomes" id="UP000672032">
    <property type="component" value="Chromosome 2"/>
</dbReference>
<evidence type="ECO:0000256" key="5">
    <source>
        <dbReference type="ARBA" id="ARBA00022989"/>
    </source>
</evidence>
<dbReference type="AlphaFoldDB" id="A0A8A3P9R0"/>
<dbReference type="PANTHER" id="PTHR46187:SF3">
    <property type="entry name" value="ALKALINE CERAMIDASE 3"/>
    <property type="match status" value="1"/>
</dbReference>
<keyword evidence="4" id="KW-0378">Hydrolase</keyword>
<feature type="binding site" evidence="7">
    <location>
        <position position="26"/>
    </location>
    <ligand>
        <name>Ca(2+)</name>
        <dbReference type="ChEBI" id="CHEBI:29108"/>
    </ligand>
</feature>
<evidence type="ECO:0000256" key="1">
    <source>
        <dbReference type="ARBA" id="ARBA00004141"/>
    </source>
</evidence>
<dbReference type="PANTHER" id="PTHR46187">
    <property type="entry name" value="ALKALINE CERAMIDASE 3"/>
    <property type="match status" value="1"/>
</dbReference>
<evidence type="ECO:0000256" key="3">
    <source>
        <dbReference type="ARBA" id="ARBA00022692"/>
    </source>
</evidence>
<dbReference type="OrthoDB" id="187171at2759"/>